<reference evidence="1" key="2">
    <citation type="submission" date="2020-09" db="EMBL/GenBank/DDBJ databases">
        <authorList>
            <person name="Sun Q."/>
            <person name="Ohkuma M."/>
        </authorList>
    </citation>
    <scope>NUCLEOTIDE SEQUENCE</scope>
    <source>
        <strain evidence="1">JCM 14371</strain>
    </source>
</reference>
<organism evidence="1 2">
    <name type="scientific">Deinococcus aquiradiocola</name>
    <dbReference type="NCBI Taxonomy" id="393059"/>
    <lineage>
        <taxon>Bacteria</taxon>
        <taxon>Thermotogati</taxon>
        <taxon>Deinococcota</taxon>
        <taxon>Deinococci</taxon>
        <taxon>Deinococcales</taxon>
        <taxon>Deinococcaceae</taxon>
        <taxon>Deinococcus</taxon>
    </lineage>
</organism>
<sequence length="220" mass="24653">MRLLLHPRVRRTLGQFMAQEGSAATAARALNADLRAVHRDVQALLQAGLLRETRREARAGRDIRHYRASADAYFVPREHTPDADFAERFERQFGPVDRLLARTLGRSFEDAVHEHAHGRRWGLRVFRDGQDLQIDESYDTAELRGVLTGWQGPPVDAFTGLNAGPLTPEQVRQVQSELVTLALRLKGMFDENAASGQGAPHAVRLTLAPLRPDDLNDLRP</sequence>
<name>A0A917PJ34_9DEIO</name>
<reference evidence="1" key="1">
    <citation type="journal article" date="2014" name="Int. J. Syst. Evol. Microbiol.">
        <title>Complete genome sequence of Corynebacterium casei LMG S-19264T (=DSM 44701T), isolated from a smear-ripened cheese.</title>
        <authorList>
            <consortium name="US DOE Joint Genome Institute (JGI-PGF)"/>
            <person name="Walter F."/>
            <person name="Albersmeier A."/>
            <person name="Kalinowski J."/>
            <person name="Ruckert C."/>
        </authorList>
    </citation>
    <scope>NUCLEOTIDE SEQUENCE</scope>
    <source>
        <strain evidence="1">JCM 14371</strain>
    </source>
</reference>
<dbReference type="EMBL" id="BMOE01000008">
    <property type="protein sequence ID" value="GGJ79979.1"/>
    <property type="molecule type" value="Genomic_DNA"/>
</dbReference>
<dbReference type="Proteomes" id="UP000635726">
    <property type="component" value="Unassembled WGS sequence"/>
</dbReference>
<evidence type="ECO:0000313" key="2">
    <source>
        <dbReference type="Proteomes" id="UP000635726"/>
    </source>
</evidence>
<comment type="caution">
    <text evidence="1">The sequence shown here is derived from an EMBL/GenBank/DDBJ whole genome shotgun (WGS) entry which is preliminary data.</text>
</comment>
<protein>
    <submittedName>
        <fullName evidence="1">Uncharacterized protein</fullName>
    </submittedName>
</protein>
<accession>A0A917PJ34</accession>
<dbReference type="InterPro" id="IPR036390">
    <property type="entry name" value="WH_DNA-bd_sf"/>
</dbReference>
<dbReference type="Gene3D" id="1.10.10.10">
    <property type="entry name" value="Winged helix-like DNA-binding domain superfamily/Winged helix DNA-binding domain"/>
    <property type="match status" value="1"/>
</dbReference>
<dbReference type="AlphaFoldDB" id="A0A917PJ34"/>
<dbReference type="InterPro" id="IPR036388">
    <property type="entry name" value="WH-like_DNA-bd_sf"/>
</dbReference>
<keyword evidence="2" id="KW-1185">Reference proteome</keyword>
<dbReference type="SUPFAM" id="SSF46785">
    <property type="entry name" value="Winged helix' DNA-binding domain"/>
    <property type="match status" value="1"/>
</dbReference>
<gene>
    <name evidence="1" type="ORF">GCM10008939_24810</name>
</gene>
<proteinExistence type="predicted"/>
<evidence type="ECO:0000313" key="1">
    <source>
        <dbReference type="EMBL" id="GGJ79979.1"/>
    </source>
</evidence>